<sequence>MWPCFGSKTDDANNRQSGWKLKAHPIKNLDCVFWTRQLIGTSQDRRKSGMLSELFITARGDPKPASRTVISGWIKSVLKEAGVDATPGSVRSAVASLNWLEKFPIDQILQTGNWRQEHTFRRYYQRELANQSRHNDFTTSVSLSNFFEPVQ</sequence>
<reference evidence="2 3" key="1">
    <citation type="journal article" date="2015" name="Nat. Commun.">
        <title>Outbred genome sequencing and CRISPR/Cas9 gene editing in butterflies.</title>
        <authorList>
            <person name="Li X."/>
            <person name="Fan D."/>
            <person name="Zhang W."/>
            <person name="Liu G."/>
            <person name="Zhang L."/>
            <person name="Zhao L."/>
            <person name="Fang X."/>
            <person name="Chen L."/>
            <person name="Dong Y."/>
            <person name="Chen Y."/>
            <person name="Ding Y."/>
            <person name="Zhao R."/>
            <person name="Feng M."/>
            <person name="Zhu Y."/>
            <person name="Feng Y."/>
            <person name="Jiang X."/>
            <person name="Zhu D."/>
            <person name="Xiang H."/>
            <person name="Feng X."/>
            <person name="Li S."/>
            <person name="Wang J."/>
            <person name="Zhang G."/>
            <person name="Kronforst M.R."/>
            <person name="Wang W."/>
        </authorList>
    </citation>
    <scope>NUCLEOTIDE SEQUENCE [LARGE SCALE GENOMIC DNA]</scope>
    <source>
        <strain evidence="2">Ya'a_city_454_Px</strain>
        <tissue evidence="2">Whole body</tissue>
    </source>
</reference>
<dbReference type="Gene3D" id="1.10.443.10">
    <property type="entry name" value="Intergrase catalytic core"/>
    <property type="match status" value="1"/>
</dbReference>
<accession>A0A194PR45</accession>
<dbReference type="InterPro" id="IPR011010">
    <property type="entry name" value="DNA_brk_join_enz"/>
</dbReference>
<evidence type="ECO:0000313" key="3">
    <source>
        <dbReference type="Proteomes" id="UP000053268"/>
    </source>
</evidence>
<dbReference type="GO" id="GO:0003677">
    <property type="term" value="F:DNA binding"/>
    <property type="evidence" value="ECO:0007669"/>
    <property type="project" value="InterPro"/>
</dbReference>
<keyword evidence="3" id="KW-1185">Reference proteome</keyword>
<name>A0A194PR45_PAPXU</name>
<dbReference type="AlphaFoldDB" id="A0A194PR45"/>
<organism evidence="2 3">
    <name type="scientific">Papilio xuthus</name>
    <name type="common">Asian swallowtail butterfly</name>
    <dbReference type="NCBI Taxonomy" id="66420"/>
    <lineage>
        <taxon>Eukaryota</taxon>
        <taxon>Metazoa</taxon>
        <taxon>Ecdysozoa</taxon>
        <taxon>Arthropoda</taxon>
        <taxon>Hexapoda</taxon>
        <taxon>Insecta</taxon>
        <taxon>Pterygota</taxon>
        <taxon>Neoptera</taxon>
        <taxon>Endopterygota</taxon>
        <taxon>Lepidoptera</taxon>
        <taxon>Glossata</taxon>
        <taxon>Ditrysia</taxon>
        <taxon>Papilionoidea</taxon>
        <taxon>Papilionidae</taxon>
        <taxon>Papilioninae</taxon>
        <taxon>Papilio</taxon>
    </lineage>
</organism>
<dbReference type="EMBL" id="KQ459597">
    <property type="protein sequence ID" value="KPI95219.1"/>
    <property type="molecule type" value="Genomic_DNA"/>
</dbReference>
<gene>
    <name evidence="2" type="ORF">RR46_12223</name>
</gene>
<dbReference type="SUPFAM" id="SSF56349">
    <property type="entry name" value="DNA breaking-rejoining enzymes"/>
    <property type="match status" value="1"/>
</dbReference>
<dbReference type="GO" id="GO:0006310">
    <property type="term" value="P:DNA recombination"/>
    <property type="evidence" value="ECO:0007669"/>
    <property type="project" value="UniProtKB-KW"/>
</dbReference>
<dbReference type="Proteomes" id="UP000053268">
    <property type="component" value="Unassembled WGS sequence"/>
</dbReference>
<protein>
    <recommendedName>
        <fullName evidence="4">Tyr recombinase domain-containing protein</fullName>
    </recommendedName>
</protein>
<keyword evidence="1" id="KW-0233">DNA recombination</keyword>
<dbReference type="InterPro" id="IPR013762">
    <property type="entry name" value="Integrase-like_cat_sf"/>
</dbReference>
<evidence type="ECO:0008006" key="4">
    <source>
        <dbReference type="Google" id="ProtNLM"/>
    </source>
</evidence>
<proteinExistence type="predicted"/>
<evidence type="ECO:0000256" key="1">
    <source>
        <dbReference type="ARBA" id="ARBA00023172"/>
    </source>
</evidence>
<evidence type="ECO:0000313" key="2">
    <source>
        <dbReference type="EMBL" id="KPI95219.1"/>
    </source>
</evidence>
<dbReference type="GO" id="GO:0015074">
    <property type="term" value="P:DNA integration"/>
    <property type="evidence" value="ECO:0007669"/>
    <property type="project" value="InterPro"/>
</dbReference>